<evidence type="ECO:0000313" key="5">
    <source>
        <dbReference type="Proteomes" id="UP001501746"/>
    </source>
</evidence>
<gene>
    <name evidence="4" type="ORF">GCM10009750_35010</name>
</gene>
<evidence type="ECO:0000313" key="4">
    <source>
        <dbReference type="EMBL" id="GAA1845725.1"/>
    </source>
</evidence>
<dbReference type="InterPro" id="IPR016181">
    <property type="entry name" value="Acyl_CoA_acyltransferase"/>
</dbReference>
<dbReference type="Proteomes" id="UP001501746">
    <property type="component" value="Unassembled WGS sequence"/>
</dbReference>
<dbReference type="CDD" id="cd04301">
    <property type="entry name" value="NAT_SF"/>
    <property type="match status" value="1"/>
</dbReference>
<protein>
    <recommendedName>
        <fullName evidence="3">N-acetyltransferase domain-containing protein</fullName>
    </recommendedName>
</protein>
<evidence type="ECO:0000256" key="2">
    <source>
        <dbReference type="ARBA" id="ARBA00023315"/>
    </source>
</evidence>
<feature type="domain" description="N-acetyltransferase" evidence="3">
    <location>
        <begin position="12"/>
        <end position="153"/>
    </location>
</feature>
<evidence type="ECO:0000256" key="1">
    <source>
        <dbReference type="ARBA" id="ARBA00022679"/>
    </source>
</evidence>
<keyword evidence="2" id="KW-0012">Acyltransferase</keyword>
<evidence type="ECO:0000259" key="3">
    <source>
        <dbReference type="PROSITE" id="PS51186"/>
    </source>
</evidence>
<comment type="caution">
    <text evidence="4">The sequence shown here is derived from an EMBL/GenBank/DDBJ whole genome shotgun (WGS) entry which is preliminary data.</text>
</comment>
<dbReference type="RefSeq" id="WP_157428427.1">
    <property type="nucleotide sequence ID" value="NZ_BAAANK010000012.1"/>
</dbReference>
<sequence>MSEASVQIELLSELSDANAAELELLLGQLSTAAFDRSRIAAMLGHDGIELFVARDGRRIVGMATLVTVPLPTGWRGHVEDVVVDATMRGRGVARLLLERLTSLASERGLRTLDLTSRPSRESALRLYEAVGFVRRDTNVLRFTPQPTDGTSSH</sequence>
<dbReference type="EMBL" id="BAAANK010000012">
    <property type="protein sequence ID" value="GAA1845725.1"/>
    <property type="molecule type" value="Genomic_DNA"/>
</dbReference>
<dbReference type="SUPFAM" id="SSF55729">
    <property type="entry name" value="Acyl-CoA N-acyltransferases (Nat)"/>
    <property type="match status" value="1"/>
</dbReference>
<dbReference type="Gene3D" id="3.40.630.30">
    <property type="match status" value="1"/>
</dbReference>
<proteinExistence type="predicted"/>
<accession>A0ABN2N020</accession>
<dbReference type="InterPro" id="IPR050832">
    <property type="entry name" value="Bact_Acetyltransf"/>
</dbReference>
<reference evidence="4 5" key="1">
    <citation type="journal article" date="2019" name="Int. J. Syst. Evol. Microbiol.">
        <title>The Global Catalogue of Microorganisms (GCM) 10K type strain sequencing project: providing services to taxonomists for standard genome sequencing and annotation.</title>
        <authorList>
            <consortium name="The Broad Institute Genomics Platform"/>
            <consortium name="The Broad Institute Genome Sequencing Center for Infectious Disease"/>
            <person name="Wu L."/>
            <person name="Ma J."/>
        </authorList>
    </citation>
    <scope>NUCLEOTIDE SEQUENCE [LARGE SCALE GENOMIC DNA]</scope>
    <source>
        <strain evidence="4 5">JCM 14323</strain>
    </source>
</reference>
<keyword evidence="5" id="KW-1185">Reference proteome</keyword>
<keyword evidence="1" id="KW-0808">Transferase</keyword>
<dbReference type="PROSITE" id="PS51186">
    <property type="entry name" value="GNAT"/>
    <property type="match status" value="1"/>
</dbReference>
<dbReference type="InterPro" id="IPR000182">
    <property type="entry name" value="GNAT_dom"/>
</dbReference>
<organism evidence="4 5">
    <name type="scientific">Agromyces salentinus</name>
    <dbReference type="NCBI Taxonomy" id="269421"/>
    <lineage>
        <taxon>Bacteria</taxon>
        <taxon>Bacillati</taxon>
        <taxon>Actinomycetota</taxon>
        <taxon>Actinomycetes</taxon>
        <taxon>Micrococcales</taxon>
        <taxon>Microbacteriaceae</taxon>
        <taxon>Agromyces</taxon>
    </lineage>
</organism>
<dbReference type="Pfam" id="PF00583">
    <property type="entry name" value="Acetyltransf_1"/>
    <property type="match status" value="1"/>
</dbReference>
<name>A0ABN2N020_9MICO</name>
<dbReference type="PANTHER" id="PTHR43877">
    <property type="entry name" value="AMINOALKYLPHOSPHONATE N-ACETYLTRANSFERASE-RELATED-RELATED"/>
    <property type="match status" value="1"/>
</dbReference>